<dbReference type="InterPro" id="IPR036236">
    <property type="entry name" value="Znf_C2H2_sf"/>
</dbReference>
<evidence type="ECO:0000256" key="3">
    <source>
        <dbReference type="ARBA" id="ARBA00022833"/>
    </source>
</evidence>
<dbReference type="GO" id="GO:0003677">
    <property type="term" value="F:DNA binding"/>
    <property type="evidence" value="ECO:0007669"/>
    <property type="project" value="InterPro"/>
</dbReference>
<dbReference type="Proteomes" id="UP000289340">
    <property type="component" value="Chromosome 8"/>
</dbReference>
<dbReference type="PROSITE" id="PS50808">
    <property type="entry name" value="ZF_BED"/>
    <property type="match status" value="1"/>
</dbReference>
<dbReference type="SUPFAM" id="SSF57667">
    <property type="entry name" value="beta-beta-alpha zinc fingers"/>
    <property type="match status" value="1"/>
</dbReference>
<name>A0A445JLC8_GLYSO</name>
<dbReference type="InterPro" id="IPR003656">
    <property type="entry name" value="Znf_BED"/>
</dbReference>
<evidence type="ECO:0000313" key="11">
    <source>
        <dbReference type="Proteomes" id="UP000289340"/>
    </source>
</evidence>
<evidence type="ECO:0000313" key="10">
    <source>
        <dbReference type="EMBL" id="RZB99272.1"/>
    </source>
</evidence>
<keyword evidence="2 6" id="KW-0863">Zinc-finger</keyword>
<reference evidence="10 11" key="1">
    <citation type="submission" date="2018-09" db="EMBL/GenBank/DDBJ databases">
        <title>A high-quality reference genome of wild soybean provides a powerful tool to mine soybean genomes.</title>
        <authorList>
            <person name="Xie M."/>
            <person name="Chung C.Y.L."/>
            <person name="Li M.-W."/>
            <person name="Wong F.-L."/>
            <person name="Chan T.-F."/>
            <person name="Lam H.-M."/>
        </authorList>
    </citation>
    <scope>NUCLEOTIDE SEQUENCE [LARGE SCALE GENOMIC DNA]</scope>
    <source>
        <strain evidence="11">cv. W05</strain>
        <tissue evidence="10">Hypocotyl of etiolated seedlings</tissue>
    </source>
</reference>
<keyword evidence="5" id="KW-0804">Transcription</keyword>
<dbReference type="GO" id="GO:0008270">
    <property type="term" value="F:zinc ion binding"/>
    <property type="evidence" value="ECO:0007669"/>
    <property type="project" value="UniProtKB-KW"/>
</dbReference>
<evidence type="ECO:0000256" key="7">
    <source>
        <dbReference type="SAM" id="MobiDB-lite"/>
    </source>
</evidence>
<dbReference type="SUPFAM" id="SSF53098">
    <property type="entry name" value="Ribonuclease H-like"/>
    <property type="match status" value="1"/>
</dbReference>
<keyword evidence="8" id="KW-0472">Membrane</keyword>
<keyword evidence="8" id="KW-1133">Transmembrane helix</keyword>
<evidence type="ECO:0000256" key="6">
    <source>
        <dbReference type="PROSITE-ProRule" id="PRU00027"/>
    </source>
</evidence>
<dbReference type="AlphaFoldDB" id="A0A445JLC8"/>
<feature type="compositionally biased region" description="Polar residues" evidence="7">
    <location>
        <begin position="138"/>
        <end position="166"/>
    </location>
</feature>
<dbReference type="Pfam" id="PF02892">
    <property type="entry name" value="zf-BED"/>
    <property type="match status" value="1"/>
</dbReference>
<keyword evidence="3" id="KW-0862">Zinc</keyword>
<dbReference type="InterPro" id="IPR052035">
    <property type="entry name" value="ZnF_BED_domain_contain"/>
</dbReference>
<comment type="caution">
    <text evidence="10">The sequence shown here is derived from an EMBL/GenBank/DDBJ whole genome shotgun (WGS) entry which is preliminary data.</text>
</comment>
<dbReference type="EMBL" id="QZWG01000008">
    <property type="protein sequence ID" value="RZB99272.1"/>
    <property type="molecule type" value="Genomic_DNA"/>
</dbReference>
<keyword evidence="1" id="KW-0479">Metal-binding</keyword>
<evidence type="ECO:0000256" key="4">
    <source>
        <dbReference type="ARBA" id="ARBA00023015"/>
    </source>
</evidence>
<feature type="non-terminal residue" evidence="10">
    <location>
        <position position="1"/>
    </location>
</feature>
<evidence type="ECO:0000256" key="8">
    <source>
        <dbReference type="SAM" id="Phobius"/>
    </source>
</evidence>
<dbReference type="PANTHER" id="PTHR46481:SF11">
    <property type="entry name" value="ZINC FINGER BED DOMAIN-CONTAINING PROTEIN RICESLEEPER 2-LIKE"/>
    <property type="match status" value="1"/>
</dbReference>
<sequence>GSRHGKKICTRGYPSEPVPTLTGNTQVDRVWVRVRVFPDNQKSGTGTGGFPLRAEHDVVLCVVAQPHHHRRMPIPLFLNYLFPFKKRILRGGIPLGKGFMINLVGYVGVANVLAVFYVGHCLLLKSMAENMQIEEPSSHQPTSQSSNHPTPLSSHQPTPVESSTGTAEGPNNEPMQQPPSMEVDDHGVSSTKTRGGRLKSIVWNHFDKIKIVDGQDKAQCKYCKKLLRGASKNGTKHLHAHMEKCIHKRLHDKGKGQTFLIPKVTQGRQELTARGYNEENARKDLACAIIMHECPLSIVNHVGFRRFLATLQPQFQCPSRNTIKKEIFNVYDFEKSIVMKLLDTNEGRVAITLDMWTASNQKKGYMAVTTHYIDSSWTLQSHILRFIYVPSPHTSERLCNALVECLLDWNIDTKLSTITLDNCSTNDCMIEKIKNKLQLGTLIKEGAFLHMRCCAHILNLIVKDGLGVVKDGVEKIQDSVAYWIATPKRLKKFQDTAK</sequence>
<dbReference type="PANTHER" id="PTHR46481">
    <property type="entry name" value="ZINC FINGER BED DOMAIN-CONTAINING PROTEIN 4"/>
    <property type="match status" value="1"/>
</dbReference>
<evidence type="ECO:0000256" key="5">
    <source>
        <dbReference type="ARBA" id="ARBA00023163"/>
    </source>
</evidence>
<evidence type="ECO:0000259" key="9">
    <source>
        <dbReference type="PROSITE" id="PS50808"/>
    </source>
</evidence>
<evidence type="ECO:0000256" key="2">
    <source>
        <dbReference type="ARBA" id="ARBA00022771"/>
    </source>
</evidence>
<keyword evidence="8" id="KW-0812">Transmembrane</keyword>
<protein>
    <submittedName>
        <fullName evidence="10">Putative AC transposase</fullName>
    </submittedName>
</protein>
<feature type="region of interest" description="Disordered" evidence="7">
    <location>
        <begin position="133"/>
        <end position="194"/>
    </location>
</feature>
<accession>A0A445JLC8</accession>
<feature type="domain" description="BED-type" evidence="9">
    <location>
        <begin position="197"/>
        <end position="258"/>
    </location>
</feature>
<keyword evidence="4" id="KW-0805">Transcription regulation</keyword>
<keyword evidence="11" id="KW-1185">Reference proteome</keyword>
<feature type="transmembrane region" description="Helical" evidence="8">
    <location>
        <begin position="99"/>
        <end position="119"/>
    </location>
</feature>
<gene>
    <name evidence="10" type="ORF">D0Y65_021947</name>
</gene>
<evidence type="ECO:0000256" key="1">
    <source>
        <dbReference type="ARBA" id="ARBA00022723"/>
    </source>
</evidence>
<proteinExistence type="predicted"/>
<dbReference type="InterPro" id="IPR012337">
    <property type="entry name" value="RNaseH-like_sf"/>
</dbReference>
<dbReference type="SMART" id="SM00614">
    <property type="entry name" value="ZnF_BED"/>
    <property type="match status" value="1"/>
</dbReference>
<organism evidence="10 11">
    <name type="scientific">Glycine soja</name>
    <name type="common">Wild soybean</name>
    <dbReference type="NCBI Taxonomy" id="3848"/>
    <lineage>
        <taxon>Eukaryota</taxon>
        <taxon>Viridiplantae</taxon>
        <taxon>Streptophyta</taxon>
        <taxon>Embryophyta</taxon>
        <taxon>Tracheophyta</taxon>
        <taxon>Spermatophyta</taxon>
        <taxon>Magnoliopsida</taxon>
        <taxon>eudicotyledons</taxon>
        <taxon>Gunneridae</taxon>
        <taxon>Pentapetalae</taxon>
        <taxon>rosids</taxon>
        <taxon>fabids</taxon>
        <taxon>Fabales</taxon>
        <taxon>Fabaceae</taxon>
        <taxon>Papilionoideae</taxon>
        <taxon>50 kb inversion clade</taxon>
        <taxon>NPAAA clade</taxon>
        <taxon>indigoferoid/millettioid clade</taxon>
        <taxon>Phaseoleae</taxon>
        <taxon>Glycine</taxon>
        <taxon>Glycine subgen. Soja</taxon>
    </lineage>
</organism>